<keyword evidence="12 14" id="KW-0594">Phospholipid biosynthesis</keyword>
<comment type="catalytic activity">
    <reaction evidence="14">
        <text>a 1,2-diacyl-sn-glycero-3-phospho-N,N-dimethylethanolamine + S-adenosyl-L-methionine = a 1,2-diacyl-sn-glycero-3-phosphocholine + S-adenosyl-L-homocysteine + H(+)</text>
        <dbReference type="Rhea" id="RHEA:32739"/>
        <dbReference type="ChEBI" id="CHEBI:15378"/>
        <dbReference type="ChEBI" id="CHEBI:57643"/>
        <dbReference type="ChEBI" id="CHEBI:57856"/>
        <dbReference type="ChEBI" id="CHEBI:59789"/>
        <dbReference type="ChEBI" id="CHEBI:64572"/>
    </reaction>
</comment>
<feature type="topological domain" description="Lumenal" evidence="14">
    <location>
        <begin position="30"/>
        <end position="41"/>
    </location>
</feature>
<comment type="function">
    <text evidence="14">Catalyzes the three sequential steps of the methylation pathway for the biosynthesis of phosphatidylcholine, a critical and essential component for membrane structure. Uses S-adenosylmethionine (S-adenosyl-L-methionine, SAM or AdoMet) as the methyl group donor for the methylation of phosphatidylethanolamine (1,2-diacyl-sn-glycero-3-phosphoethanolamine, PE) to phosphatidylmonomethylethanolamine (1,2-diacyl-sn-glycero-3-phospho-N-methylethanolamine, PMME), PMME to phosphatidyldimethylethanolamine (1,2-diacyl-sn-glycero-3-phospho-N,N-dimethylethanolamine, PDME), and PDME to phosphatidylcholine (1,2-diacyl-sn-glycero-3-phosphocholine, PC), producing S-adenosyl-L-homocysteine in each step.</text>
</comment>
<dbReference type="EMBL" id="CAJZBQ010000035">
    <property type="protein sequence ID" value="CAG9324027.1"/>
    <property type="molecule type" value="Genomic_DNA"/>
</dbReference>
<dbReference type="PROSITE" id="PS51599">
    <property type="entry name" value="SAM_PEMT_PEM2"/>
    <property type="match status" value="1"/>
</dbReference>
<evidence type="ECO:0000256" key="2">
    <source>
        <dbReference type="ARBA" id="ARBA00005189"/>
    </source>
</evidence>
<evidence type="ECO:0000256" key="5">
    <source>
        <dbReference type="ARBA" id="ARBA00022679"/>
    </source>
</evidence>
<comment type="catalytic activity">
    <reaction evidence="14">
        <text>a 1,2-diacyl-sn-glycero-3-phosphoethanolamine + S-adenosyl-L-methionine = a 1,2-diacyl-sn-glycero-3-phospho-N-methylethanolamine + S-adenosyl-L-homocysteine + H(+)</text>
        <dbReference type="Rhea" id="RHEA:11164"/>
        <dbReference type="ChEBI" id="CHEBI:15378"/>
        <dbReference type="ChEBI" id="CHEBI:57856"/>
        <dbReference type="ChEBI" id="CHEBI:59789"/>
        <dbReference type="ChEBI" id="CHEBI:64573"/>
        <dbReference type="ChEBI" id="CHEBI:64612"/>
        <dbReference type="EC" id="2.1.1.17"/>
    </reaction>
</comment>
<evidence type="ECO:0000256" key="10">
    <source>
        <dbReference type="ARBA" id="ARBA00023098"/>
    </source>
</evidence>
<dbReference type="PANTHER" id="PTHR15458">
    <property type="entry name" value="PHOSPHATIDYLETHANOLAMINE N-METHYLTRANSFERASE"/>
    <property type="match status" value="1"/>
</dbReference>
<dbReference type="InterPro" id="IPR007318">
    <property type="entry name" value="Phopholipid_MeTrfase"/>
</dbReference>
<comment type="similarity">
    <text evidence="14">Belongs to the class VI-like SAM-binding methyltransferase superfamily. PEMT/PEM2 methyltransferase family.</text>
</comment>
<keyword evidence="10 14" id="KW-0443">Lipid metabolism</keyword>
<feature type="topological domain" description="Lumenal" evidence="14">
    <location>
        <begin position="1"/>
        <end position="8"/>
    </location>
</feature>
<evidence type="ECO:0000256" key="11">
    <source>
        <dbReference type="ARBA" id="ARBA00023136"/>
    </source>
</evidence>
<keyword evidence="9 14" id="KW-1133">Transmembrane helix</keyword>
<dbReference type="EC" id="2.1.1.71" evidence="14"/>
<accession>A0AAU9JFV3</accession>
<dbReference type="GO" id="GO:0032259">
    <property type="term" value="P:methylation"/>
    <property type="evidence" value="ECO:0007669"/>
    <property type="project" value="UniProtKB-KW"/>
</dbReference>
<feature type="binding site" evidence="14">
    <location>
        <begin position="177"/>
        <end position="178"/>
    </location>
    <ligand>
        <name>S-adenosyl-L-methionine</name>
        <dbReference type="ChEBI" id="CHEBI:59789"/>
    </ligand>
</feature>
<evidence type="ECO:0000313" key="17">
    <source>
        <dbReference type="Proteomes" id="UP001162131"/>
    </source>
</evidence>
<reference evidence="16" key="1">
    <citation type="submission" date="2021-09" db="EMBL/GenBank/DDBJ databases">
        <authorList>
            <consortium name="AG Swart"/>
            <person name="Singh M."/>
            <person name="Singh A."/>
            <person name="Seah K."/>
            <person name="Emmerich C."/>
        </authorList>
    </citation>
    <scope>NUCLEOTIDE SEQUENCE</scope>
    <source>
        <strain evidence="16">ATCC30299</strain>
    </source>
</reference>
<feature type="transmembrane region" description="Helical" evidence="15">
    <location>
        <begin position="117"/>
        <end position="134"/>
    </location>
</feature>
<feature type="transmembrane region" description="Helical" evidence="15">
    <location>
        <begin position="154"/>
        <end position="176"/>
    </location>
</feature>
<comment type="pathway">
    <text evidence="1 14">Phospholipid metabolism; phosphatidylcholine biosynthesis.</text>
</comment>
<keyword evidence="5 14" id="KW-0808">Transferase</keyword>
<keyword evidence="11 14" id="KW-0472">Membrane</keyword>
<dbReference type="Pfam" id="PF04191">
    <property type="entry name" value="PEMT"/>
    <property type="match status" value="1"/>
</dbReference>
<sequence>MEWIEYSQPALLNSMLFTALSPFLWTIIARFEFHTKGISKLFFGHKRAAVALFGAIIFTLNLVRGFAFHEAIEKEPQMDIDSFALDVASYALIMIGQFFVCASVYRLGIVGTYYGDYFGISLFDGPLTCFPFSVCNDPMYWGSTGTFFGYALLGRSPAGIFLTGWVAICYMAAVALESQMLQVIYPKKLE</sequence>
<proteinExistence type="inferred from homology"/>
<feature type="transmembrane region" description="Helical" evidence="15">
    <location>
        <begin position="48"/>
        <end position="67"/>
    </location>
</feature>
<keyword evidence="14" id="KW-0496">Mitochondrion</keyword>
<feature type="binding site" evidence="14">
    <location>
        <begin position="94"/>
        <end position="96"/>
    </location>
    <ligand>
        <name>S-adenosyl-L-methionine</name>
        <dbReference type="ChEBI" id="CHEBI:59789"/>
    </ligand>
</feature>
<gene>
    <name evidence="16" type="ORF">BSTOLATCC_MIC35049</name>
</gene>
<organism evidence="16 17">
    <name type="scientific">Blepharisma stoltei</name>
    <dbReference type="NCBI Taxonomy" id="1481888"/>
    <lineage>
        <taxon>Eukaryota</taxon>
        <taxon>Sar</taxon>
        <taxon>Alveolata</taxon>
        <taxon>Ciliophora</taxon>
        <taxon>Postciliodesmatophora</taxon>
        <taxon>Heterotrichea</taxon>
        <taxon>Heterotrichida</taxon>
        <taxon>Blepharismidae</taxon>
        <taxon>Blepharisma</taxon>
    </lineage>
</organism>
<keyword evidence="4 14" id="KW-0489">Methyltransferase</keyword>
<keyword evidence="13 14" id="KW-1208">Phospholipid metabolism</keyword>
<comment type="pathway">
    <text evidence="2">Lipid metabolism.</text>
</comment>
<evidence type="ECO:0000313" key="16">
    <source>
        <dbReference type="EMBL" id="CAG9324027.1"/>
    </source>
</evidence>
<dbReference type="GO" id="GO:0005789">
    <property type="term" value="C:endoplasmic reticulum membrane"/>
    <property type="evidence" value="ECO:0007669"/>
    <property type="project" value="UniProtKB-SubCell"/>
</dbReference>
<dbReference type="AlphaFoldDB" id="A0AAU9JFV3"/>
<keyword evidence="7 14" id="KW-0812">Transmembrane</keyword>
<evidence type="ECO:0000256" key="14">
    <source>
        <dbReference type="HAMAP-Rule" id="MF_03216"/>
    </source>
</evidence>
<evidence type="ECO:0000256" key="3">
    <source>
        <dbReference type="ARBA" id="ARBA00022516"/>
    </source>
</evidence>
<comment type="subcellular location">
    <subcellularLocation>
        <location evidence="14">Endoplasmic reticulum membrane</location>
        <topology evidence="14">Multi-pass membrane protein</topology>
    </subcellularLocation>
    <subcellularLocation>
        <location evidence="14">Mitochondrion membrane</location>
        <topology evidence="14">Multi-pass membrane protein</topology>
    </subcellularLocation>
</comment>
<keyword evidence="6 14" id="KW-0949">S-adenosyl-L-methionine</keyword>
<evidence type="ECO:0000256" key="9">
    <source>
        <dbReference type="ARBA" id="ARBA00022989"/>
    </source>
</evidence>
<keyword evidence="17" id="KW-1185">Reference proteome</keyword>
<evidence type="ECO:0000256" key="12">
    <source>
        <dbReference type="ARBA" id="ARBA00023209"/>
    </source>
</evidence>
<evidence type="ECO:0000256" key="4">
    <source>
        <dbReference type="ARBA" id="ARBA00022603"/>
    </source>
</evidence>
<evidence type="ECO:0000256" key="8">
    <source>
        <dbReference type="ARBA" id="ARBA00022824"/>
    </source>
</evidence>
<dbReference type="GO" id="GO:0031966">
    <property type="term" value="C:mitochondrial membrane"/>
    <property type="evidence" value="ECO:0007669"/>
    <property type="project" value="UniProtKB-SubCell"/>
</dbReference>
<comment type="caution">
    <text evidence="14">Lacks conserved residue(s) required for the propagation of feature annotation.</text>
</comment>
<dbReference type="GO" id="GO:0006656">
    <property type="term" value="P:phosphatidylcholine biosynthetic process"/>
    <property type="evidence" value="ECO:0007669"/>
    <property type="project" value="UniProtKB-UniRule"/>
</dbReference>
<feature type="transmembrane region" description="Helical" evidence="15">
    <location>
        <begin position="6"/>
        <end position="28"/>
    </location>
</feature>
<dbReference type="PANTHER" id="PTHR15458:SF5">
    <property type="entry name" value="PHOSPHATIDYLETHANOLAMINE N-METHYLTRANSFERASE"/>
    <property type="match status" value="1"/>
</dbReference>
<keyword evidence="3 14" id="KW-0444">Lipid biosynthesis</keyword>
<dbReference type="EC" id="2.1.1.17" evidence="14"/>
<evidence type="ECO:0000256" key="1">
    <source>
        <dbReference type="ARBA" id="ARBA00004969"/>
    </source>
</evidence>
<comment type="catalytic activity">
    <reaction evidence="14">
        <text>a 1,2-diacyl-sn-glycero-3-phospho-N-methylethanolamine + S-adenosyl-L-methionine = a 1,2-diacyl-sn-glycero-3-phospho-N,N-dimethylethanolamine + S-adenosyl-L-homocysteine + H(+)</text>
        <dbReference type="Rhea" id="RHEA:32735"/>
        <dbReference type="ChEBI" id="CHEBI:15378"/>
        <dbReference type="ChEBI" id="CHEBI:57856"/>
        <dbReference type="ChEBI" id="CHEBI:59789"/>
        <dbReference type="ChEBI" id="CHEBI:64572"/>
        <dbReference type="ChEBI" id="CHEBI:64573"/>
        <dbReference type="EC" id="2.1.1.71"/>
    </reaction>
</comment>
<dbReference type="Proteomes" id="UP001162131">
    <property type="component" value="Unassembled WGS sequence"/>
</dbReference>
<dbReference type="InterPro" id="IPR024960">
    <property type="entry name" value="PEMT/MFAP"/>
</dbReference>
<dbReference type="GO" id="GO:0004608">
    <property type="term" value="F:phosphatidylethanolamine N-methyltransferase activity"/>
    <property type="evidence" value="ECO:0007669"/>
    <property type="project" value="UniProtKB-UniRule"/>
</dbReference>
<dbReference type="GO" id="GO:0000773">
    <property type="term" value="F:phosphatidyl-N-methylethanolamine N-methyltransferase activity"/>
    <property type="evidence" value="ECO:0007669"/>
    <property type="project" value="UniProtKB-UniRule"/>
</dbReference>
<evidence type="ECO:0000256" key="7">
    <source>
        <dbReference type="ARBA" id="ARBA00022692"/>
    </source>
</evidence>
<feature type="intramembrane region" description="Helical" evidence="14">
    <location>
        <begin position="9"/>
        <end position="29"/>
    </location>
</feature>
<keyword evidence="8 14" id="KW-0256">Endoplasmic reticulum</keyword>
<evidence type="ECO:0000256" key="6">
    <source>
        <dbReference type="ARBA" id="ARBA00022691"/>
    </source>
</evidence>
<protein>
    <recommendedName>
        <fullName evidence="14">Phosphatidylethanolamine N-methyltransferase</fullName>
        <shortName evidence="14">PEAMT</shortName>
        <shortName evidence="14">PEMT</shortName>
        <ecNumber evidence="14">2.1.1.17</ecNumber>
        <ecNumber evidence="14">2.1.1.71</ecNumber>
    </recommendedName>
    <alternativeName>
        <fullName evidence="14">Phospholipid methyltransferase</fullName>
        <shortName evidence="14">PLMT</shortName>
    </alternativeName>
</protein>
<feature type="transmembrane region" description="Helical" evidence="15">
    <location>
        <begin position="87"/>
        <end position="105"/>
    </location>
</feature>
<feature type="topological domain" description="Cytoplasmic" evidence="14">
    <location>
        <begin position="176"/>
        <end position="190"/>
    </location>
</feature>
<evidence type="ECO:0000256" key="15">
    <source>
        <dbReference type="SAM" id="Phobius"/>
    </source>
</evidence>
<dbReference type="HAMAP" id="MF_03216">
    <property type="entry name" value="PLMT"/>
    <property type="match status" value="1"/>
</dbReference>
<comment type="caution">
    <text evidence="16">The sequence shown here is derived from an EMBL/GenBank/DDBJ whole genome shotgun (WGS) entry which is preliminary data.</text>
</comment>
<evidence type="ECO:0000256" key="13">
    <source>
        <dbReference type="ARBA" id="ARBA00023264"/>
    </source>
</evidence>
<name>A0AAU9JFV3_9CILI</name>